<dbReference type="InterPro" id="IPR038596">
    <property type="entry name" value="Janus_sf"/>
</dbReference>
<evidence type="ECO:0000256" key="1">
    <source>
        <dbReference type="ARBA" id="ARBA00010971"/>
    </source>
</evidence>
<protein>
    <submittedName>
        <fullName evidence="2">Uncharacterized protein</fullName>
    </submittedName>
</protein>
<sequence>MYLEFLRKIFNYSISTVHLVKASIAKTKQGYDWLPGDRRILHQSVEKTIHVHKFVMGFGRGNHLVPTEKLKAKYPD</sequence>
<dbReference type="SUPFAM" id="SSF143724">
    <property type="entry name" value="PHP14-like"/>
    <property type="match status" value="1"/>
</dbReference>
<accession>A0A8B9CLI6</accession>
<name>A0A8B9CLI6_9AVES</name>
<evidence type="ECO:0000313" key="3">
    <source>
        <dbReference type="Proteomes" id="UP000694426"/>
    </source>
</evidence>
<evidence type="ECO:0000313" key="2">
    <source>
        <dbReference type="Ensembl" id="ENSABRP00000022054.1"/>
    </source>
</evidence>
<reference evidence="2" key="1">
    <citation type="submission" date="2025-08" db="UniProtKB">
        <authorList>
            <consortium name="Ensembl"/>
        </authorList>
    </citation>
    <scope>IDENTIFICATION</scope>
</reference>
<comment type="similarity">
    <text evidence="1">Belongs to the janus family.</text>
</comment>
<organism evidence="2 3">
    <name type="scientific">Anser brachyrhynchus</name>
    <name type="common">Pink-footed goose</name>
    <dbReference type="NCBI Taxonomy" id="132585"/>
    <lineage>
        <taxon>Eukaryota</taxon>
        <taxon>Metazoa</taxon>
        <taxon>Chordata</taxon>
        <taxon>Craniata</taxon>
        <taxon>Vertebrata</taxon>
        <taxon>Euteleostomi</taxon>
        <taxon>Archelosauria</taxon>
        <taxon>Archosauria</taxon>
        <taxon>Dinosauria</taxon>
        <taxon>Saurischia</taxon>
        <taxon>Theropoda</taxon>
        <taxon>Coelurosauria</taxon>
        <taxon>Aves</taxon>
        <taxon>Neognathae</taxon>
        <taxon>Galloanserae</taxon>
        <taxon>Anseriformes</taxon>
        <taxon>Anatidae</taxon>
        <taxon>Anserinae</taxon>
        <taxon>Anser</taxon>
    </lineage>
</organism>
<reference evidence="2" key="2">
    <citation type="submission" date="2025-09" db="UniProtKB">
        <authorList>
            <consortium name="Ensembl"/>
        </authorList>
    </citation>
    <scope>IDENTIFICATION</scope>
</reference>
<keyword evidence="3" id="KW-1185">Reference proteome</keyword>
<dbReference type="AlphaFoldDB" id="A0A8B9CLI6"/>
<dbReference type="Ensembl" id="ENSABRT00000030988.1">
    <property type="protein sequence ID" value="ENSABRP00000022054.1"/>
    <property type="gene ID" value="ENSABRG00000018655.1"/>
</dbReference>
<dbReference type="InterPro" id="IPR007702">
    <property type="entry name" value="Janus"/>
</dbReference>
<dbReference type="Pfam" id="PF05005">
    <property type="entry name" value="Ocnus"/>
    <property type="match status" value="1"/>
</dbReference>
<proteinExistence type="inferred from homology"/>
<dbReference type="Gene3D" id="3.50.20.20">
    <property type="entry name" value="Janus/Ocnus"/>
    <property type="match status" value="1"/>
</dbReference>
<dbReference type="Proteomes" id="UP000694426">
    <property type="component" value="Unplaced"/>
</dbReference>